<organism evidence="2">
    <name type="scientific">Culicoides sonorensis</name>
    <name type="common">Biting midge</name>
    <dbReference type="NCBI Taxonomy" id="179676"/>
    <lineage>
        <taxon>Eukaryota</taxon>
        <taxon>Metazoa</taxon>
        <taxon>Ecdysozoa</taxon>
        <taxon>Arthropoda</taxon>
        <taxon>Hexapoda</taxon>
        <taxon>Insecta</taxon>
        <taxon>Pterygota</taxon>
        <taxon>Neoptera</taxon>
        <taxon>Endopterygota</taxon>
        <taxon>Diptera</taxon>
        <taxon>Nematocera</taxon>
        <taxon>Chironomoidea</taxon>
        <taxon>Ceratopogonidae</taxon>
        <taxon>Ceratopogoninae</taxon>
        <taxon>Culicoides</taxon>
        <taxon>Monoculicoides</taxon>
    </lineage>
</organism>
<feature type="region of interest" description="Disordered" evidence="1">
    <location>
        <begin position="466"/>
        <end position="505"/>
    </location>
</feature>
<accession>A0A336MIZ2</accession>
<dbReference type="Pfam" id="PF24681">
    <property type="entry name" value="Kelch_KLHDC2_KLHL20_DRC7"/>
    <property type="match status" value="1"/>
</dbReference>
<name>A0A336MIZ2_CULSO</name>
<proteinExistence type="predicted"/>
<feature type="region of interest" description="Disordered" evidence="1">
    <location>
        <begin position="387"/>
        <end position="415"/>
    </location>
</feature>
<dbReference type="InterPro" id="IPR015915">
    <property type="entry name" value="Kelch-typ_b-propeller"/>
</dbReference>
<dbReference type="AlphaFoldDB" id="A0A336MIZ2"/>
<dbReference type="Gene3D" id="2.120.10.80">
    <property type="entry name" value="Kelch-type beta propeller"/>
    <property type="match status" value="2"/>
</dbReference>
<sequence length="505" mass="56034">MGKKDKNKKKGHGAEKTLVKTDKKLIAKNKKLLQKLGEEDINEIVARQEKEQQIEKTVELSPVAPPSVRSSFGITSFNDNICIFGGEFFNGQKTEVYGDFYFYNTVKNEWKLVKAKGPTPRSGAALCSVETDGGQLWMFGGEYQSPSQIQFIHFKDLWVYRIKTKVWDKINAANGPTARSGHRMVAAKKRLFIFGGFYDNNQTYKYYNDLYVFSLESYTWLNVQISGTGPSPRSAICFAAAQDGKLLVWGGFSKSPVKKGIDRGVTHSDMFSLIPEKGDSSGLKYKWTLVKPGGAKPMPRSGMSVAVAPNGKAYNFGGVLDTKEDEEDIEGQFGNDLHVLDLSSCVWRRVELNKKSSESSKKVEEMEAELPESTPQTVTNELGFTVTVGGPNSSSTSSKKDADVEKQNKGFPSPRMNAGIVIINKHLYLYGGIFEQGHRQYTLSDFYSLDLNKLDSWKTLIANSNTQEWIGSDSEGSSDESDDDESDESGVSDSDSEDSSEMDTD</sequence>
<feature type="compositionally biased region" description="Acidic residues" evidence="1">
    <location>
        <begin position="476"/>
        <end position="505"/>
    </location>
</feature>
<dbReference type="SUPFAM" id="SSF50965">
    <property type="entry name" value="Galactose oxidase, central domain"/>
    <property type="match status" value="1"/>
</dbReference>
<feature type="compositionally biased region" description="Basic and acidic residues" evidence="1">
    <location>
        <begin position="398"/>
        <end position="408"/>
    </location>
</feature>
<evidence type="ECO:0000256" key="1">
    <source>
        <dbReference type="SAM" id="MobiDB-lite"/>
    </source>
</evidence>
<dbReference type="InterPro" id="IPR052588">
    <property type="entry name" value="Kelch_domain_protein"/>
</dbReference>
<dbReference type="PANTHER" id="PTHR46063">
    <property type="entry name" value="KELCH DOMAIN-CONTAINING PROTEIN"/>
    <property type="match status" value="1"/>
</dbReference>
<dbReference type="VEuPathDB" id="VectorBase:CSON002418"/>
<feature type="compositionally biased region" description="Basic and acidic residues" evidence="1">
    <location>
        <begin position="356"/>
        <end position="365"/>
    </location>
</feature>
<dbReference type="InterPro" id="IPR011043">
    <property type="entry name" value="Gal_Oxase/kelch_b-propeller"/>
</dbReference>
<feature type="region of interest" description="Disordered" evidence="1">
    <location>
        <begin position="356"/>
        <end position="375"/>
    </location>
</feature>
<reference evidence="2" key="1">
    <citation type="submission" date="2018-07" db="EMBL/GenBank/DDBJ databases">
        <authorList>
            <person name="Quirk P.G."/>
            <person name="Krulwich T.A."/>
        </authorList>
    </citation>
    <scope>NUCLEOTIDE SEQUENCE</scope>
</reference>
<protein>
    <submittedName>
        <fullName evidence="2">CSON002418 protein</fullName>
    </submittedName>
</protein>
<dbReference type="EMBL" id="UFQT01001404">
    <property type="protein sequence ID" value="SSX30394.1"/>
    <property type="molecule type" value="Genomic_DNA"/>
</dbReference>
<gene>
    <name evidence="2" type="primary">CSON002418</name>
</gene>
<evidence type="ECO:0000313" key="2">
    <source>
        <dbReference type="EMBL" id="SSX30394.1"/>
    </source>
</evidence>
<dbReference type="OMA" id="PSPRVGC"/>
<dbReference type="PANTHER" id="PTHR46063:SF1">
    <property type="entry name" value="KELCH DOMAIN-CONTAINING PROTEIN 4"/>
    <property type="match status" value="1"/>
</dbReference>